<protein>
    <submittedName>
        <fullName evidence="2">Uncharacterized protein</fullName>
    </submittedName>
</protein>
<feature type="compositionally biased region" description="Low complexity" evidence="1">
    <location>
        <begin position="385"/>
        <end position="395"/>
    </location>
</feature>
<feature type="compositionally biased region" description="Basic and acidic residues" evidence="1">
    <location>
        <begin position="497"/>
        <end position="507"/>
    </location>
</feature>
<feature type="region of interest" description="Disordered" evidence="1">
    <location>
        <begin position="412"/>
        <end position="517"/>
    </location>
</feature>
<evidence type="ECO:0000313" key="2">
    <source>
        <dbReference type="EMBL" id="KAL3284449.1"/>
    </source>
</evidence>
<dbReference type="Proteomes" id="UP001516400">
    <property type="component" value="Unassembled WGS sequence"/>
</dbReference>
<dbReference type="AlphaFoldDB" id="A0ABD2P0N1"/>
<feature type="compositionally biased region" description="Polar residues" evidence="1">
    <location>
        <begin position="508"/>
        <end position="517"/>
    </location>
</feature>
<feature type="compositionally biased region" description="Low complexity" evidence="1">
    <location>
        <begin position="470"/>
        <end position="494"/>
    </location>
</feature>
<dbReference type="EMBL" id="JABFTP020000165">
    <property type="protein sequence ID" value="KAL3284449.1"/>
    <property type="molecule type" value="Genomic_DNA"/>
</dbReference>
<feature type="compositionally biased region" description="Low complexity" evidence="1">
    <location>
        <begin position="76"/>
        <end position="88"/>
    </location>
</feature>
<feature type="compositionally biased region" description="Low complexity" evidence="1">
    <location>
        <begin position="311"/>
        <end position="326"/>
    </location>
</feature>
<accession>A0ABD2P0N1</accession>
<feature type="region of interest" description="Disordered" evidence="1">
    <location>
        <begin position="646"/>
        <end position="682"/>
    </location>
</feature>
<feature type="compositionally biased region" description="Low complexity" evidence="1">
    <location>
        <begin position="189"/>
        <end position="199"/>
    </location>
</feature>
<feature type="compositionally biased region" description="Polar residues" evidence="1">
    <location>
        <begin position="439"/>
        <end position="469"/>
    </location>
</feature>
<sequence length="914" mass="102302">MGNYSQRSELPRFKAGIDRKESQHPPVSYRPLGRTTSKSRDPSPTERSERSTSSSVSYNRLAPPSFTRSTSRERTNSTSSIGSITSTIPKYNGRLSLNQDDTTNCNKYTGKIDKYDDSKYKGLRRTISREDVGGSSKYITSRFLPKNSIERSYTGYSRGSSSLAKANETSRKNRELLNVLHVQQDAGGRSRSVSRCSSVNFDDIPQRSPRESTPESSHSVDKIEMVTVNVTTRATSPTPARNSSLLKPRRLEIAKTVEKQITKPKHCRNSADKESQSDRLDDTTKASKFAGGGRISATPWNSILDMKFSSPTKKLTKSSSNSSESSGNEQHLKKKEINPGITKSHSNKTVGHSCVPEEKMLHKSNSGKSERKLLPPQIPTRDSSSKSLSMHFLSSQQNKDFRKSILNMSDLAKKKVGRRSNSVSSADSESENQKDSEATDVSENLASCRSFHNSSSLNSKLPQKVNSEKSINNRSRRSPSSDLSLSLSSANLSCNEEEGRTKQEKVNQGKTEGTSNSEAKSFLIRALTPVTNFFKDKKQEEEDRVKWILDSSSEGNSAIKPCAKHNSDDAASFQTNNSHEINDDVDVKTLKVPKIRHIQSGEIPWWLDETAQVPEGVQTYPNWVNENGMTSDGKVMYKIRKNESSNSSWWNETSETSESHGSRPTGVAECSHEENGNSGYKLRRNDSAKIGWWLDSSENSNSGNQKKNQALDGEYIVQKDEHGRVLYEMRKNEAVNSKNQPLDSEHLELHKLRHIDSGDRSWWLSSQENLAEDTQNVNSLDVPKYNIRHQDSGEPAWWLQNEDDGGENDNQIPLGDRASPEGLEMPKEEGRLSPYDNVPDVHSKIRPNTLFISRHTNIDDILGGPSQIWSPLMEKIFHYGGDQVDACDVKIGRVENTCFPESPRANYRTTQVSF</sequence>
<feature type="region of interest" description="Disordered" evidence="1">
    <location>
        <begin position="793"/>
        <end position="822"/>
    </location>
</feature>
<feature type="region of interest" description="Disordered" evidence="1">
    <location>
        <begin position="1"/>
        <end position="95"/>
    </location>
</feature>
<feature type="region of interest" description="Disordered" evidence="1">
    <location>
        <begin position="231"/>
        <end position="250"/>
    </location>
</feature>
<feature type="compositionally biased region" description="Polar residues" evidence="1">
    <location>
        <begin position="231"/>
        <end position="245"/>
    </location>
</feature>
<organism evidence="2 3">
    <name type="scientific">Cryptolaemus montrouzieri</name>
    <dbReference type="NCBI Taxonomy" id="559131"/>
    <lineage>
        <taxon>Eukaryota</taxon>
        <taxon>Metazoa</taxon>
        <taxon>Ecdysozoa</taxon>
        <taxon>Arthropoda</taxon>
        <taxon>Hexapoda</taxon>
        <taxon>Insecta</taxon>
        <taxon>Pterygota</taxon>
        <taxon>Neoptera</taxon>
        <taxon>Endopterygota</taxon>
        <taxon>Coleoptera</taxon>
        <taxon>Polyphaga</taxon>
        <taxon>Cucujiformia</taxon>
        <taxon>Coccinelloidea</taxon>
        <taxon>Coccinellidae</taxon>
        <taxon>Scymninae</taxon>
        <taxon>Scymnini</taxon>
        <taxon>Cryptolaemus</taxon>
    </lineage>
</organism>
<gene>
    <name evidence="2" type="ORF">HHI36_018608</name>
</gene>
<proteinExistence type="predicted"/>
<feature type="compositionally biased region" description="Polar residues" evidence="1">
    <location>
        <begin position="341"/>
        <end position="350"/>
    </location>
</feature>
<feature type="region of interest" description="Disordered" evidence="1">
    <location>
        <begin position="185"/>
        <end position="219"/>
    </location>
</feature>
<comment type="caution">
    <text evidence="2">The sequence shown here is derived from an EMBL/GenBank/DDBJ whole genome shotgun (WGS) entry which is preliminary data.</text>
</comment>
<reference evidence="2 3" key="1">
    <citation type="journal article" date="2021" name="BMC Biol.">
        <title>Horizontally acquired antibacterial genes associated with adaptive radiation of ladybird beetles.</title>
        <authorList>
            <person name="Li H.S."/>
            <person name="Tang X.F."/>
            <person name="Huang Y.H."/>
            <person name="Xu Z.Y."/>
            <person name="Chen M.L."/>
            <person name="Du X.Y."/>
            <person name="Qiu B.Y."/>
            <person name="Chen P.T."/>
            <person name="Zhang W."/>
            <person name="Slipinski A."/>
            <person name="Escalona H.E."/>
            <person name="Waterhouse R.M."/>
            <person name="Zwick A."/>
            <person name="Pang H."/>
        </authorList>
    </citation>
    <scope>NUCLEOTIDE SEQUENCE [LARGE SCALE GENOMIC DNA]</scope>
    <source>
        <strain evidence="2">SYSU2018</strain>
    </source>
</reference>
<feature type="region of interest" description="Disordered" evidence="1">
    <location>
        <begin position="257"/>
        <end position="296"/>
    </location>
</feature>
<feature type="compositionally biased region" description="Basic and acidic residues" evidence="1">
    <location>
        <begin position="9"/>
        <end position="23"/>
    </location>
</feature>
<evidence type="ECO:0000313" key="3">
    <source>
        <dbReference type="Proteomes" id="UP001516400"/>
    </source>
</evidence>
<feature type="compositionally biased region" description="Basic and acidic residues" evidence="1">
    <location>
        <begin position="269"/>
        <end position="285"/>
    </location>
</feature>
<feature type="compositionally biased region" description="Low complexity" evidence="1">
    <location>
        <begin position="646"/>
        <end position="656"/>
    </location>
</feature>
<feature type="compositionally biased region" description="Basic and acidic residues" evidence="1">
    <location>
        <begin position="204"/>
        <end position="219"/>
    </location>
</feature>
<keyword evidence="3" id="KW-1185">Reference proteome</keyword>
<feature type="region of interest" description="Disordered" evidence="1">
    <location>
        <begin position="311"/>
        <end position="397"/>
    </location>
</feature>
<feature type="compositionally biased region" description="Basic and acidic residues" evidence="1">
    <location>
        <begin position="38"/>
        <end position="50"/>
    </location>
</feature>
<name>A0ABD2P0N1_9CUCU</name>
<evidence type="ECO:0000256" key="1">
    <source>
        <dbReference type="SAM" id="MobiDB-lite"/>
    </source>
</evidence>